<name>A0ABW4X183_9BACT</name>
<dbReference type="InterPro" id="IPR001173">
    <property type="entry name" value="Glyco_trans_2-like"/>
</dbReference>
<protein>
    <submittedName>
        <fullName evidence="2">Glycosyltransferase</fullName>
        <ecNumber evidence="2">2.4.-.-</ecNumber>
    </submittedName>
</protein>
<dbReference type="PANTHER" id="PTHR43685:SF2">
    <property type="entry name" value="GLYCOSYLTRANSFERASE 2-LIKE DOMAIN-CONTAINING PROTEIN"/>
    <property type="match status" value="1"/>
</dbReference>
<dbReference type="EC" id="2.4.-.-" evidence="2"/>
<dbReference type="InterPro" id="IPR029044">
    <property type="entry name" value="Nucleotide-diphossugar_trans"/>
</dbReference>
<dbReference type="EMBL" id="JBHUHV010000041">
    <property type="protein sequence ID" value="MFD2068030.1"/>
    <property type="molecule type" value="Genomic_DNA"/>
</dbReference>
<evidence type="ECO:0000313" key="3">
    <source>
        <dbReference type="Proteomes" id="UP001597369"/>
    </source>
</evidence>
<dbReference type="Pfam" id="PF00535">
    <property type="entry name" value="Glycos_transf_2"/>
    <property type="match status" value="1"/>
</dbReference>
<proteinExistence type="predicted"/>
<evidence type="ECO:0000259" key="1">
    <source>
        <dbReference type="Pfam" id="PF00535"/>
    </source>
</evidence>
<dbReference type="Gene3D" id="3.90.550.10">
    <property type="entry name" value="Spore Coat Polysaccharide Biosynthesis Protein SpsA, Chain A"/>
    <property type="match status" value="1"/>
</dbReference>
<sequence length="441" mass="51425">MQAHHSYQINHVYLDKQLAFPEQRTNGQGYYLVFWWKEVALGELFISSDQTLTGKEYLKRLEEIILPTIRFYAKDKPESIKEWQRLLHNQELTEWRKWMESLFASYVADSVPASVPVSVVICTRNRSADLDQCLHNLENLTCVPEEIVVIDNAPTDTSTLQVVQKHNGVRYIMEPRPGLDIARNTGVVNAKAPIVAFVDDDVLVDPLWVYKVWEGFKDPSIAAMTGLVIASDLSTEAQYLFEKWWSFNRGYVDKVYDKAYFEATLNHGPPIWEIGAGANMAFRKSVVEEVGYFDELLDVGAAGCNGDSEMWFRILMRGYTIKYNPRAVVFHKHRKDLKDLNKQMFSYMRGHAAAALIQQSMCKTAGYNRYLFWVLPVWYLKMVVRGFPKYELRYGLLKSEITGLWSGVRYYFNNRSRTKRNNEKLLNQWKEKSQQKLHWYQ</sequence>
<keyword evidence="3" id="KW-1185">Reference proteome</keyword>
<evidence type="ECO:0000313" key="2">
    <source>
        <dbReference type="EMBL" id="MFD2068030.1"/>
    </source>
</evidence>
<comment type="caution">
    <text evidence="2">The sequence shown here is derived from an EMBL/GenBank/DDBJ whole genome shotgun (WGS) entry which is preliminary data.</text>
</comment>
<dbReference type="SUPFAM" id="SSF53448">
    <property type="entry name" value="Nucleotide-diphospho-sugar transferases"/>
    <property type="match status" value="1"/>
</dbReference>
<organism evidence="2 3">
    <name type="scientific">Pontibacter silvestris</name>
    <dbReference type="NCBI Taxonomy" id="2305183"/>
    <lineage>
        <taxon>Bacteria</taxon>
        <taxon>Pseudomonadati</taxon>
        <taxon>Bacteroidota</taxon>
        <taxon>Cytophagia</taxon>
        <taxon>Cytophagales</taxon>
        <taxon>Hymenobacteraceae</taxon>
        <taxon>Pontibacter</taxon>
    </lineage>
</organism>
<feature type="domain" description="Glycosyltransferase 2-like" evidence="1">
    <location>
        <begin position="118"/>
        <end position="290"/>
    </location>
</feature>
<dbReference type="InterPro" id="IPR050834">
    <property type="entry name" value="Glycosyltransf_2"/>
</dbReference>
<dbReference type="RefSeq" id="WP_229963106.1">
    <property type="nucleotide sequence ID" value="NZ_JAJJWI010000053.1"/>
</dbReference>
<accession>A0ABW4X183</accession>
<keyword evidence="2" id="KW-0328">Glycosyltransferase</keyword>
<gene>
    <name evidence="2" type="ORF">ACFSKU_14130</name>
</gene>
<keyword evidence="2" id="KW-0808">Transferase</keyword>
<dbReference type="GO" id="GO:0016757">
    <property type="term" value="F:glycosyltransferase activity"/>
    <property type="evidence" value="ECO:0007669"/>
    <property type="project" value="UniProtKB-KW"/>
</dbReference>
<reference evidence="3" key="1">
    <citation type="journal article" date="2019" name="Int. J. Syst. Evol. Microbiol.">
        <title>The Global Catalogue of Microorganisms (GCM) 10K type strain sequencing project: providing services to taxonomists for standard genome sequencing and annotation.</title>
        <authorList>
            <consortium name="The Broad Institute Genomics Platform"/>
            <consortium name="The Broad Institute Genome Sequencing Center for Infectious Disease"/>
            <person name="Wu L."/>
            <person name="Ma J."/>
        </authorList>
    </citation>
    <scope>NUCLEOTIDE SEQUENCE [LARGE SCALE GENOMIC DNA]</scope>
    <source>
        <strain evidence="3">JCM 16545</strain>
    </source>
</reference>
<dbReference type="PANTHER" id="PTHR43685">
    <property type="entry name" value="GLYCOSYLTRANSFERASE"/>
    <property type="match status" value="1"/>
</dbReference>
<dbReference type="Proteomes" id="UP001597369">
    <property type="component" value="Unassembled WGS sequence"/>
</dbReference>